<dbReference type="EMBL" id="CP042469">
    <property type="protein sequence ID" value="QOX62479.1"/>
    <property type="molecule type" value="Genomic_DNA"/>
</dbReference>
<name>A0ACD1A7W3_9FIRM</name>
<dbReference type="Proteomes" id="UP000594014">
    <property type="component" value="Chromosome"/>
</dbReference>
<protein>
    <submittedName>
        <fullName evidence="1">Stp1/IreP family PP2C-type Ser/Thr phosphatase</fullName>
    </submittedName>
</protein>
<keyword evidence="2" id="KW-1185">Reference proteome</keyword>
<sequence length="242" mass="26764">MTQVGFKTDRGRKRGRNEDSLFVMPKEEIYIVADGVGGQNSGELASTMAVKGIAEYIKSRPLKGAENEDELRSYFLDCMRLVNDLIYQASKQSPENAGMATTAVLLYLNKRTAYFINIGDSRAYIYRDGQISQVTEDHTYVNELVKGGSITRAEAENHPQKNMITRALGGDDKVLPDFYRLDTNKGDIIILCTDGLYGEVAVDEICSMAAVTSSMSTLSRKLVERANENGGHDNITVICLKI</sequence>
<proteinExistence type="predicted"/>
<evidence type="ECO:0000313" key="2">
    <source>
        <dbReference type="Proteomes" id="UP000594014"/>
    </source>
</evidence>
<evidence type="ECO:0000313" key="1">
    <source>
        <dbReference type="EMBL" id="QOX62479.1"/>
    </source>
</evidence>
<organism evidence="1 2">
    <name type="scientific">Anoxybacterium hadale</name>
    <dbReference type="NCBI Taxonomy" id="3408580"/>
    <lineage>
        <taxon>Bacteria</taxon>
        <taxon>Bacillati</taxon>
        <taxon>Bacillota</taxon>
        <taxon>Clostridia</taxon>
        <taxon>Peptostreptococcales</taxon>
        <taxon>Anaerovoracaceae</taxon>
        <taxon>Anoxybacterium</taxon>
    </lineage>
</organism>
<reference evidence="1" key="1">
    <citation type="submission" date="2019-08" db="EMBL/GenBank/DDBJ databases">
        <title>Genome sequence of Clostridiales bacterium MT110.</title>
        <authorList>
            <person name="Cao J."/>
        </authorList>
    </citation>
    <scope>NUCLEOTIDE SEQUENCE</scope>
    <source>
        <strain evidence="1">MT110</strain>
    </source>
</reference>
<gene>
    <name evidence="1" type="ORF">FRZ06_03525</name>
</gene>
<accession>A0ACD1A7W3</accession>